<evidence type="ECO:0000313" key="1">
    <source>
        <dbReference type="EMBL" id="RMA65916.1"/>
    </source>
</evidence>
<dbReference type="EMBL" id="REFC01000011">
    <property type="protein sequence ID" value="RMA65916.1"/>
    <property type="molecule type" value="Genomic_DNA"/>
</dbReference>
<name>A0A3L9YZ39_9FLAO</name>
<keyword evidence="2" id="KW-1185">Reference proteome</keyword>
<dbReference type="Proteomes" id="UP000271339">
    <property type="component" value="Unassembled WGS sequence"/>
</dbReference>
<gene>
    <name evidence="1" type="ORF">BXY75_0332</name>
</gene>
<proteinExistence type="predicted"/>
<accession>A0A3L9YZ39</accession>
<dbReference type="AlphaFoldDB" id="A0A3L9YZ39"/>
<organism evidence="1 2">
    <name type="scientific">Ulvibacter antarcticus</name>
    <dbReference type="NCBI Taxonomy" id="442714"/>
    <lineage>
        <taxon>Bacteria</taxon>
        <taxon>Pseudomonadati</taxon>
        <taxon>Bacteroidota</taxon>
        <taxon>Flavobacteriia</taxon>
        <taxon>Flavobacteriales</taxon>
        <taxon>Flavobacteriaceae</taxon>
        <taxon>Ulvibacter</taxon>
    </lineage>
</organism>
<reference evidence="1 2" key="1">
    <citation type="submission" date="2018-10" db="EMBL/GenBank/DDBJ databases">
        <title>Genomic Encyclopedia of Archaeal and Bacterial Type Strains, Phase II (KMG-II): from individual species to whole genera.</title>
        <authorList>
            <person name="Goeker M."/>
        </authorList>
    </citation>
    <scope>NUCLEOTIDE SEQUENCE [LARGE SCALE GENOMIC DNA]</scope>
    <source>
        <strain evidence="1 2">DSM 23424</strain>
    </source>
</reference>
<evidence type="ECO:0000313" key="2">
    <source>
        <dbReference type="Proteomes" id="UP000271339"/>
    </source>
</evidence>
<protein>
    <submittedName>
        <fullName evidence="1">Uncharacterized protein</fullName>
    </submittedName>
</protein>
<comment type="caution">
    <text evidence="1">The sequence shown here is derived from an EMBL/GenBank/DDBJ whole genome shotgun (WGS) entry which is preliminary data.</text>
</comment>
<sequence length="100" mass="11059">MASGDIAFGAAADFSNINSEKTSTFNPDRNTKSVFVEEVALTETLQTSPEEEIAFIGFGNSVINQESLSLKVDGFVNCLSSLQDKRKLLGQTIFPYHFFW</sequence>